<dbReference type="GO" id="GO:0030682">
    <property type="term" value="P:symbiont-mediated perturbation of host defenses"/>
    <property type="evidence" value="ECO:0007669"/>
    <property type="project" value="InterPro"/>
</dbReference>
<protein>
    <submittedName>
        <fullName evidence="2">Putative lipocalin-5 1</fullName>
    </submittedName>
</protein>
<evidence type="ECO:0000313" key="2">
    <source>
        <dbReference type="EMBL" id="JAP66655.1"/>
    </source>
</evidence>
<dbReference type="InterPro" id="IPR012674">
    <property type="entry name" value="Calycin"/>
</dbReference>
<evidence type="ECO:0000256" key="1">
    <source>
        <dbReference type="SAM" id="SignalP"/>
    </source>
</evidence>
<reference evidence="2" key="1">
    <citation type="journal article" date="2017" name="Ticks Tick Borne Dis.">
        <title>An insight into the sialome of Hyalomma excavatum.</title>
        <authorList>
            <person name="Ribeiro J.M."/>
            <person name="Slovak M."/>
            <person name="Francischetti I.M."/>
        </authorList>
    </citation>
    <scope>NUCLEOTIDE SEQUENCE</scope>
    <source>
        <strain evidence="2">Samish</strain>
        <tissue evidence="2">Salivary glands</tissue>
    </source>
</reference>
<keyword evidence="1" id="KW-0732">Signal</keyword>
<dbReference type="Pfam" id="PF02098">
    <property type="entry name" value="His_binding"/>
    <property type="match status" value="1"/>
</dbReference>
<feature type="signal peptide" evidence="1">
    <location>
        <begin position="1"/>
        <end position="22"/>
    </location>
</feature>
<dbReference type="AlphaFoldDB" id="A0A131XKD0"/>
<dbReference type="GO" id="GO:0043176">
    <property type="term" value="F:amine binding"/>
    <property type="evidence" value="ECO:0007669"/>
    <property type="project" value="InterPro"/>
</dbReference>
<dbReference type="Gene3D" id="2.40.128.20">
    <property type="match status" value="1"/>
</dbReference>
<dbReference type="EMBL" id="GEFH01001926">
    <property type="protein sequence ID" value="JAP66655.1"/>
    <property type="molecule type" value="mRNA"/>
</dbReference>
<organism evidence="2">
    <name type="scientific">Hyalomma excavatum</name>
    <dbReference type="NCBI Taxonomy" id="257692"/>
    <lineage>
        <taxon>Eukaryota</taxon>
        <taxon>Metazoa</taxon>
        <taxon>Ecdysozoa</taxon>
        <taxon>Arthropoda</taxon>
        <taxon>Chelicerata</taxon>
        <taxon>Arachnida</taxon>
        <taxon>Acari</taxon>
        <taxon>Parasitiformes</taxon>
        <taxon>Ixodida</taxon>
        <taxon>Ixodoidea</taxon>
        <taxon>Ixodidae</taxon>
        <taxon>Hyalomminae</taxon>
        <taxon>Hyalomma</taxon>
    </lineage>
</organism>
<sequence length="186" mass="21192">MEMYHFSLTALFIFCNAAEILANLPAPAGPRKLYHDAADSFKVFQSFPHAVAIEDTDNNTMFHCWTAERTTIDSDARTATYVGHFPAVGRTRTFRVKAVKDVPRFTFTLDDDLAPKEGAFYYTDYENCVVEGLEYHGHQCVLWVKKELKNSVPQNCLDYYADICGVGFPEYSRELLLHAKLKALYV</sequence>
<proteinExistence type="evidence at transcript level"/>
<name>A0A131XKD0_9ACAR</name>
<dbReference type="SUPFAM" id="SSF50814">
    <property type="entry name" value="Lipocalins"/>
    <property type="match status" value="1"/>
</dbReference>
<accession>A0A131XKD0</accession>
<dbReference type="InterPro" id="IPR002970">
    <property type="entry name" value="Tick_his-bd"/>
</dbReference>
<feature type="chain" id="PRO_5007283931" evidence="1">
    <location>
        <begin position="23"/>
        <end position="186"/>
    </location>
</feature>